<keyword evidence="6 14" id="KW-0812">Transmembrane</keyword>
<keyword evidence="4 14" id="KW-1134">Transmembrane beta strand</keyword>
<dbReference type="PROSITE" id="PS52016">
    <property type="entry name" value="TONB_DEPENDENT_REC_3"/>
    <property type="match status" value="1"/>
</dbReference>
<keyword evidence="8" id="KW-0408">Iron</keyword>
<keyword evidence="9" id="KW-0406">Ion transport</keyword>
<evidence type="ECO:0000256" key="3">
    <source>
        <dbReference type="ARBA" id="ARBA00022448"/>
    </source>
</evidence>
<dbReference type="GO" id="GO:0009279">
    <property type="term" value="C:cell outer membrane"/>
    <property type="evidence" value="ECO:0007669"/>
    <property type="project" value="UniProtKB-SubCell"/>
</dbReference>
<evidence type="ECO:0000256" key="5">
    <source>
        <dbReference type="ARBA" id="ARBA00022496"/>
    </source>
</evidence>
<dbReference type="GO" id="GO:0015344">
    <property type="term" value="F:siderophore uptake transmembrane transporter activity"/>
    <property type="evidence" value="ECO:0007669"/>
    <property type="project" value="TreeGrafter"/>
</dbReference>
<comment type="similarity">
    <text evidence="2 14 16">Belongs to the TonB-dependent receptor family.</text>
</comment>
<dbReference type="GO" id="GO:0038023">
    <property type="term" value="F:signaling receptor activity"/>
    <property type="evidence" value="ECO:0007669"/>
    <property type="project" value="InterPro"/>
</dbReference>
<evidence type="ECO:0000256" key="15">
    <source>
        <dbReference type="PROSITE-ProRule" id="PRU10144"/>
    </source>
</evidence>
<feature type="signal peptide" evidence="17">
    <location>
        <begin position="1"/>
        <end position="25"/>
    </location>
</feature>
<dbReference type="RefSeq" id="WP_154361853.1">
    <property type="nucleotide sequence ID" value="NZ_WKJM01000001.1"/>
</dbReference>
<evidence type="ECO:0000259" key="18">
    <source>
        <dbReference type="Pfam" id="PF00593"/>
    </source>
</evidence>
<feature type="domain" description="TonB-dependent receptor-like beta-barrel" evidence="18">
    <location>
        <begin position="259"/>
        <end position="699"/>
    </location>
</feature>
<evidence type="ECO:0000256" key="17">
    <source>
        <dbReference type="SAM" id="SignalP"/>
    </source>
</evidence>
<keyword evidence="21" id="KW-1185">Reference proteome</keyword>
<evidence type="ECO:0000256" key="8">
    <source>
        <dbReference type="ARBA" id="ARBA00023004"/>
    </source>
</evidence>
<accession>A0A6L5Q9N8</accession>
<evidence type="ECO:0000256" key="10">
    <source>
        <dbReference type="ARBA" id="ARBA00023077"/>
    </source>
</evidence>
<dbReference type="InterPro" id="IPR010105">
    <property type="entry name" value="TonB_sidphr_rcpt"/>
</dbReference>
<dbReference type="NCBIfam" id="TIGR01783">
    <property type="entry name" value="TonB-siderophor"/>
    <property type="match status" value="1"/>
</dbReference>
<comment type="caution">
    <text evidence="20">The sequence shown here is derived from an EMBL/GenBank/DDBJ whole genome shotgun (WGS) entry which is preliminary data.</text>
</comment>
<dbReference type="AlphaFoldDB" id="A0A6L5Q9N8"/>
<evidence type="ECO:0000313" key="20">
    <source>
        <dbReference type="EMBL" id="MRX06523.1"/>
    </source>
</evidence>
<dbReference type="EMBL" id="WKJM01000001">
    <property type="protein sequence ID" value="MRX06523.1"/>
    <property type="molecule type" value="Genomic_DNA"/>
</dbReference>
<evidence type="ECO:0000259" key="19">
    <source>
        <dbReference type="Pfam" id="PF07715"/>
    </source>
</evidence>
<keyword evidence="12 20" id="KW-0675">Receptor</keyword>
<feature type="chain" id="PRO_5026892213" evidence="17">
    <location>
        <begin position="26"/>
        <end position="733"/>
    </location>
</feature>
<comment type="subcellular location">
    <subcellularLocation>
        <location evidence="1 14">Cell outer membrane</location>
        <topology evidence="1 14">Multi-pass membrane protein</topology>
    </subcellularLocation>
</comment>
<reference evidence="20 21" key="1">
    <citation type="submission" date="2019-11" db="EMBL/GenBank/DDBJ databases">
        <title>Novel species isolated from a subtropical stream in China.</title>
        <authorList>
            <person name="Lu H."/>
        </authorList>
    </citation>
    <scope>NUCLEOTIDE SEQUENCE [LARGE SCALE GENOMIC DNA]</scope>
    <source>
        <strain evidence="20 21">FT25W</strain>
    </source>
</reference>
<dbReference type="Gene3D" id="2.170.130.10">
    <property type="entry name" value="TonB-dependent receptor, plug domain"/>
    <property type="match status" value="1"/>
</dbReference>
<keyword evidence="10 16" id="KW-0798">TonB box</keyword>
<evidence type="ECO:0000256" key="6">
    <source>
        <dbReference type="ARBA" id="ARBA00022692"/>
    </source>
</evidence>
<keyword evidence="13 14" id="KW-0998">Cell outer membrane</keyword>
<gene>
    <name evidence="20" type="ORF">GJ697_01580</name>
</gene>
<evidence type="ECO:0000256" key="12">
    <source>
        <dbReference type="ARBA" id="ARBA00023170"/>
    </source>
</evidence>
<name>A0A6L5Q9N8_9BURK</name>
<evidence type="ECO:0000256" key="13">
    <source>
        <dbReference type="ARBA" id="ARBA00023237"/>
    </source>
</evidence>
<dbReference type="InterPro" id="IPR000531">
    <property type="entry name" value="Beta-barrel_TonB"/>
</dbReference>
<dbReference type="InterPro" id="IPR039426">
    <property type="entry name" value="TonB-dep_rcpt-like"/>
</dbReference>
<sequence>MQTLNLKLSPFALAAMLLVAATAHAQTQTDAATAAATGGDEKVPSVVISASADASAAGLTKNFAGGQIARGGRVGLLGNVDMMDTPFNSLNYTSALIQDQQARSVADVLQNDPSVRVARGFGNFQELYVIRGFAVSSDDLAYNGLYGVLPRQFVASELLERVEVFRGANSFLNGAAPGGGGIGGSINLLPKRAGNAPLTEVTVGVETGGQGYAAADIGRRFGPEDRAGIRVNVARRDGDTGVDKEHRELNVASVGLDYQGRGFRLSADLGYQDNKLTAPRPAVTVAGGIALPTAPDSGSNWAQNWTHSNERDTFGTVRGEWDLGTDSVAWAAFGARSGDENNSLSEPTVTATNGTANAYRFDNTRHDNVRTGEIGVRTKLRTGSIGHSISASASSYWLESKNAYAFSTFGGIATNIYTPIDVSAPAATFFTGGVLSNPGLTAKTIFSSYALADTLSMLDDKVLLTIGARDQTIKTDGYDYNTGISNAHYNESKVTPMAAIVYRPVKAVSLYANYVEGLQQGPSASGANIDNPTAIFAPYVSKQKEVGVKYEVGTLGATAALFRTNQPSAYVENGHFGVFGEQRNQGLEMTVYGMPMRGLRLLGGLTLLDATQRTTQDGKNQGKDVIGVPGTQLNIGADWDVPGVHGLSVNARTVYTSSQYADGANTQELPSWTRLDLGASYATHILDRNVTFRARVDNVTDKSYWASAGGYPGSGYLILGAPRTVSISATVGF</sequence>
<keyword evidence="5" id="KW-0410">Iron transport</keyword>
<dbReference type="InterPro" id="IPR012910">
    <property type="entry name" value="Plug_dom"/>
</dbReference>
<feature type="short sequence motif" description="TonB C-terminal box" evidence="15">
    <location>
        <begin position="716"/>
        <end position="733"/>
    </location>
</feature>
<keyword evidence="7 17" id="KW-0732">Signal</keyword>
<protein>
    <submittedName>
        <fullName evidence="20">TonB-dependent siderophore receptor</fullName>
    </submittedName>
</protein>
<evidence type="ECO:0000256" key="2">
    <source>
        <dbReference type="ARBA" id="ARBA00009810"/>
    </source>
</evidence>
<evidence type="ECO:0000256" key="4">
    <source>
        <dbReference type="ARBA" id="ARBA00022452"/>
    </source>
</evidence>
<evidence type="ECO:0000256" key="14">
    <source>
        <dbReference type="PROSITE-ProRule" id="PRU01360"/>
    </source>
</evidence>
<dbReference type="GO" id="GO:0015891">
    <property type="term" value="P:siderophore transport"/>
    <property type="evidence" value="ECO:0007669"/>
    <property type="project" value="InterPro"/>
</dbReference>
<evidence type="ECO:0000256" key="9">
    <source>
        <dbReference type="ARBA" id="ARBA00023065"/>
    </source>
</evidence>
<dbReference type="InterPro" id="IPR037066">
    <property type="entry name" value="Plug_dom_sf"/>
</dbReference>
<organism evidence="20 21">
    <name type="scientific">Duganella alba</name>
    <dbReference type="NCBI Taxonomy" id="2666081"/>
    <lineage>
        <taxon>Bacteria</taxon>
        <taxon>Pseudomonadati</taxon>
        <taxon>Pseudomonadota</taxon>
        <taxon>Betaproteobacteria</taxon>
        <taxon>Burkholderiales</taxon>
        <taxon>Oxalobacteraceae</taxon>
        <taxon>Telluria group</taxon>
        <taxon>Duganella</taxon>
    </lineage>
</organism>
<dbReference type="InterPro" id="IPR036942">
    <property type="entry name" value="Beta-barrel_TonB_sf"/>
</dbReference>
<evidence type="ECO:0000256" key="7">
    <source>
        <dbReference type="ARBA" id="ARBA00022729"/>
    </source>
</evidence>
<dbReference type="SUPFAM" id="SSF56935">
    <property type="entry name" value="Porins"/>
    <property type="match status" value="1"/>
</dbReference>
<dbReference type="PROSITE" id="PS01156">
    <property type="entry name" value="TONB_DEPENDENT_REC_2"/>
    <property type="match status" value="1"/>
</dbReference>
<evidence type="ECO:0000256" key="1">
    <source>
        <dbReference type="ARBA" id="ARBA00004571"/>
    </source>
</evidence>
<evidence type="ECO:0000313" key="21">
    <source>
        <dbReference type="Proteomes" id="UP000481037"/>
    </source>
</evidence>
<dbReference type="Gene3D" id="2.40.170.20">
    <property type="entry name" value="TonB-dependent receptor, beta-barrel domain"/>
    <property type="match status" value="1"/>
</dbReference>
<dbReference type="CDD" id="cd01347">
    <property type="entry name" value="ligand_gated_channel"/>
    <property type="match status" value="1"/>
</dbReference>
<dbReference type="PANTHER" id="PTHR32552:SF82">
    <property type="entry name" value="FCUA PROTEIN"/>
    <property type="match status" value="1"/>
</dbReference>
<keyword evidence="3 14" id="KW-0813">Transport</keyword>
<proteinExistence type="inferred from homology"/>
<evidence type="ECO:0000256" key="16">
    <source>
        <dbReference type="RuleBase" id="RU003357"/>
    </source>
</evidence>
<dbReference type="Pfam" id="PF07715">
    <property type="entry name" value="Plug"/>
    <property type="match status" value="1"/>
</dbReference>
<dbReference type="PANTHER" id="PTHR32552">
    <property type="entry name" value="FERRICHROME IRON RECEPTOR-RELATED"/>
    <property type="match status" value="1"/>
</dbReference>
<dbReference type="Pfam" id="PF00593">
    <property type="entry name" value="TonB_dep_Rec_b-barrel"/>
    <property type="match status" value="1"/>
</dbReference>
<dbReference type="InterPro" id="IPR010917">
    <property type="entry name" value="TonB_rcpt_CS"/>
</dbReference>
<feature type="domain" description="TonB-dependent receptor plug" evidence="19">
    <location>
        <begin position="82"/>
        <end position="180"/>
    </location>
</feature>
<dbReference type="Proteomes" id="UP000481037">
    <property type="component" value="Unassembled WGS sequence"/>
</dbReference>
<evidence type="ECO:0000256" key="11">
    <source>
        <dbReference type="ARBA" id="ARBA00023136"/>
    </source>
</evidence>
<keyword evidence="11 14" id="KW-0472">Membrane</keyword>